<dbReference type="EMBL" id="JAAZSQ010000004">
    <property type="protein sequence ID" value="NKX54252.1"/>
    <property type="molecule type" value="Genomic_DNA"/>
</dbReference>
<dbReference type="Proteomes" id="UP000544090">
    <property type="component" value="Unassembled WGS sequence"/>
</dbReference>
<sequence>MNRKLINWGLGIGTPLLLVAAWWAVSQNSTNTFFPPLATILERFQALWLFDHFGSDVLLSLRNLALGYALATVIGVGLGFVTALVPVVRWALDPLIHFFRGIPPVALVPIFISLIGFGIEMRLVSIILAALFPTLIATVDGIRSVDPSLKDVSAVYRLTRTEKLAQVYLPAAGPQIAAGMQVSLQVAFIVMIASEMLGASQGIGAMTLLAQQSFMTSDMWAGILLLGVIGFGANMLFELAKNKVLAWYVGSRRLAKS</sequence>
<comment type="subcellular location">
    <subcellularLocation>
        <location evidence="1 7">Cell membrane</location>
        <topology evidence="1 7">Multi-pass membrane protein</topology>
    </subcellularLocation>
</comment>
<keyword evidence="4 7" id="KW-0812">Transmembrane</keyword>
<feature type="transmembrane region" description="Helical" evidence="7">
    <location>
        <begin position="97"/>
        <end position="117"/>
    </location>
</feature>
<dbReference type="GO" id="GO:0005886">
    <property type="term" value="C:plasma membrane"/>
    <property type="evidence" value="ECO:0007669"/>
    <property type="project" value="UniProtKB-SubCell"/>
</dbReference>
<gene>
    <name evidence="9" type="ORF">HGG74_06780</name>
</gene>
<dbReference type="Pfam" id="PF00528">
    <property type="entry name" value="BPD_transp_1"/>
    <property type="match status" value="1"/>
</dbReference>
<evidence type="ECO:0000256" key="3">
    <source>
        <dbReference type="ARBA" id="ARBA00022475"/>
    </source>
</evidence>
<dbReference type="InterPro" id="IPR000515">
    <property type="entry name" value="MetI-like"/>
</dbReference>
<evidence type="ECO:0000256" key="4">
    <source>
        <dbReference type="ARBA" id="ARBA00022692"/>
    </source>
</evidence>
<comment type="caution">
    <text evidence="9">The sequence shown here is derived from an EMBL/GenBank/DDBJ whole genome shotgun (WGS) entry which is preliminary data.</text>
</comment>
<proteinExistence type="inferred from homology"/>
<protein>
    <submittedName>
        <fullName evidence="9">ABC transporter permease</fullName>
    </submittedName>
</protein>
<evidence type="ECO:0000259" key="8">
    <source>
        <dbReference type="PROSITE" id="PS50928"/>
    </source>
</evidence>
<accession>A0A7X6HBW9</accession>
<feature type="transmembrane region" description="Helical" evidence="7">
    <location>
        <begin position="65"/>
        <end position="85"/>
    </location>
</feature>
<evidence type="ECO:0000256" key="6">
    <source>
        <dbReference type="ARBA" id="ARBA00023136"/>
    </source>
</evidence>
<keyword evidence="10" id="KW-1185">Reference proteome</keyword>
<feature type="transmembrane region" description="Helical" evidence="7">
    <location>
        <begin position="5"/>
        <end position="25"/>
    </location>
</feature>
<dbReference type="PANTHER" id="PTHR30151:SF25">
    <property type="entry name" value="TAURINE TRANSPORT SYSTEM PERMEASE PROTEIN TAUC"/>
    <property type="match status" value="1"/>
</dbReference>
<dbReference type="RefSeq" id="WP_168485592.1">
    <property type="nucleotide sequence ID" value="NZ_JAAZSQ010000004.1"/>
</dbReference>
<keyword evidence="3" id="KW-1003">Cell membrane</keyword>
<evidence type="ECO:0000313" key="10">
    <source>
        <dbReference type="Proteomes" id="UP000544090"/>
    </source>
</evidence>
<dbReference type="InterPro" id="IPR035906">
    <property type="entry name" value="MetI-like_sf"/>
</dbReference>
<dbReference type="Gene3D" id="1.10.3720.10">
    <property type="entry name" value="MetI-like"/>
    <property type="match status" value="1"/>
</dbReference>
<keyword evidence="2 7" id="KW-0813">Transport</keyword>
<evidence type="ECO:0000256" key="7">
    <source>
        <dbReference type="RuleBase" id="RU363032"/>
    </source>
</evidence>
<evidence type="ECO:0000256" key="2">
    <source>
        <dbReference type="ARBA" id="ARBA00022448"/>
    </source>
</evidence>
<comment type="similarity">
    <text evidence="7">Belongs to the binding-protein-dependent transport system permease family.</text>
</comment>
<dbReference type="PANTHER" id="PTHR30151">
    <property type="entry name" value="ALKANE SULFONATE ABC TRANSPORTER-RELATED, MEMBRANE SUBUNIT"/>
    <property type="match status" value="1"/>
</dbReference>
<dbReference type="PROSITE" id="PS50928">
    <property type="entry name" value="ABC_TM1"/>
    <property type="match status" value="1"/>
</dbReference>
<name>A0A7X6HBW9_9MICC</name>
<feature type="transmembrane region" description="Helical" evidence="7">
    <location>
        <begin position="186"/>
        <end position="207"/>
    </location>
</feature>
<dbReference type="AlphaFoldDB" id="A0A7X6HBW9"/>
<feature type="transmembrane region" description="Helical" evidence="7">
    <location>
        <begin position="219"/>
        <end position="237"/>
    </location>
</feature>
<evidence type="ECO:0000313" key="9">
    <source>
        <dbReference type="EMBL" id="NKX54252.1"/>
    </source>
</evidence>
<dbReference type="SUPFAM" id="SSF161098">
    <property type="entry name" value="MetI-like"/>
    <property type="match status" value="1"/>
</dbReference>
<reference evidence="9 10" key="1">
    <citation type="submission" date="2020-04" db="EMBL/GenBank/DDBJ databases">
        <title>Arthrobacter sp. nov.</title>
        <authorList>
            <person name="Liu S."/>
        </authorList>
    </citation>
    <scope>NUCLEOTIDE SEQUENCE [LARGE SCALE GENOMIC DNA]</scope>
    <source>
        <strain evidence="9 10">E918</strain>
    </source>
</reference>
<evidence type="ECO:0000256" key="1">
    <source>
        <dbReference type="ARBA" id="ARBA00004651"/>
    </source>
</evidence>
<feature type="transmembrane region" description="Helical" evidence="7">
    <location>
        <begin position="123"/>
        <end position="142"/>
    </location>
</feature>
<dbReference type="GO" id="GO:0010438">
    <property type="term" value="P:cellular response to sulfur starvation"/>
    <property type="evidence" value="ECO:0007669"/>
    <property type="project" value="TreeGrafter"/>
</dbReference>
<evidence type="ECO:0000256" key="5">
    <source>
        <dbReference type="ARBA" id="ARBA00022989"/>
    </source>
</evidence>
<feature type="domain" description="ABC transmembrane type-1" evidence="8">
    <location>
        <begin position="57"/>
        <end position="237"/>
    </location>
</feature>
<organism evidence="9 10">
    <name type="scientific">Arthrobacter mobilis</name>
    <dbReference type="NCBI Taxonomy" id="2724944"/>
    <lineage>
        <taxon>Bacteria</taxon>
        <taxon>Bacillati</taxon>
        <taxon>Actinomycetota</taxon>
        <taxon>Actinomycetes</taxon>
        <taxon>Micrococcales</taxon>
        <taxon>Micrococcaceae</taxon>
        <taxon>Arthrobacter</taxon>
    </lineage>
</organism>
<keyword evidence="6 7" id="KW-0472">Membrane</keyword>
<dbReference type="GO" id="GO:0055085">
    <property type="term" value="P:transmembrane transport"/>
    <property type="evidence" value="ECO:0007669"/>
    <property type="project" value="InterPro"/>
</dbReference>
<keyword evidence="5 7" id="KW-1133">Transmembrane helix</keyword>